<proteinExistence type="predicted"/>
<organism evidence="1">
    <name type="scientific">viral metagenome</name>
    <dbReference type="NCBI Taxonomy" id="1070528"/>
    <lineage>
        <taxon>unclassified sequences</taxon>
        <taxon>metagenomes</taxon>
        <taxon>organismal metagenomes</taxon>
    </lineage>
</organism>
<protein>
    <submittedName>
        <fullName evidence="1">Uncharacterized protein</fullName>
    </submittedName>
</protein>
<reference evidence="1" key="1">
    <citation type="submission" date="2020-03" db="EMBL/GenBank/DDBJ databases">
        <title>The deep terrestrial virosphere.</title>
        <authorList>
            <person name="Holmfeldt K."/>
            <person name="Nilsson E."/>
            <person name="Simone D."/>
            <person name="Lopez-Fernandez M."/>
            <person name="Wu X."/>
            <person name="de Brujin I."/>
            <person name="Lundin D."/>
            <person name="Andersson A."/>
            <person name="Bertilsson S."/>
            <person name="Dopson M."/>
        </authorList>
    </citation>
    <scope>NUCLEOTIDE SEQUENCE</scope>
    <source>
        <strain evidence="1">MM415B00340</strain>
    </source>
</reference>
<gene>
    <name evidence="1" type="ORF">MM415B00340_0058</name>
</gene>
<dbReference type="EMBL" id="MT141558">
    <property type="protein sequence ID" value="QJA66674.1"/>
    <property type="molecule type" value="Genomic_DNA"/>
</dbReference>
<dbReference type="AlphaFoldDB" id="A0A6M3JA35"/>
<name>A0A6M3JA35_9ZZZZ</name>
<accession>A0A6M3JA35</accession>
<evidence type="ECO:0000313" key="1">
    <source>
        <dbReference type="EMBL" id="QJA66674.1"/>
    </source>
</evidence>
<sequence length="109" mass="11660">MANERDQASIDQGLKKVNCRVITAAETLSPSDRRIECDSTAGIFTVTLPDVAAAQGNIISIYMTVDNGDVTITQTGAMGWDGDYTLNDVGDGYALYSDGKSWFPFTALA</sequence>